<name>A0A1Q9CVY3_SYMMI</name>
<organism evidence="1 2">
    <name type="scientific">Symbiodinium microadriaticum</name>
    <name type="common">Dinoflagellate</name>
    <name type="synonym">Zooxanthella microadriatica</name>
    <dbReference type="NCBI Taxonomy" id="2951"/>
    <lineage>
        <taxon>Eukaryota</taxon>
        <taxon>Sar</taxon>
        <taxon>Alveolata</taxon>
        <taxon>Dinophyceae</taxon>
        <taxon>Suessiales</taxon>
        <taxon>Symbiodiniaceae</taxon>
        <taxon>Symbiodinium</taxon>
    </lineage>
</organism>
<protein>
    <submittedName>
        <fullName evidence="1">Uncharacterized protein</fullName>
    </submittedName>
</protein>
<reference evidence="1 2" key="1">
    <citation type="submission" date="2016-02" db="EMBL/GenBank/DDBJ databases">
        <title>Genome analysis of coral dinoflagellate symbionts highlights evolutionary adaptations to a symbiotic lifestyle.</title>
        <authorList>
            <person name="Aranda M."/>
            <person name="Li Y."/>
            <person name="Liew Y.J."/>
            <person name="Baumgarten S."/>
            <person name="Simakov O."/>
            <person name="Wilson M."/>
            <person name="Piel J."/>
            <person name="Ashoor H."/>
            <person name="Bougouffa S."/>
            <person name="Bajic V.B."/>
            <person name="Ryu T."/>
            <person name="Ravasi T."/>
            <person name="Bayer T."/>
            <person name="Micklem G."/>
            <person name="Kim H."/>
            <person name="Bhak J."/>
            <person name="Lajeunesse T.C."/>
            <person name="Voolstra C.R."/>
        </authorList>
    </citation>
    <scope>NUCLEOTIDE SEQUENCE [LARGE SCALE GENOMIC DNA]</scope>
    <source>
        <strain evidence="1 2">CCMP2467</strain>
    </source>
</reference>
<proteinExistence type="predicted"/>
<evidence type="ECO:0000313" key="1">
    <source>
        <dbReference type="EMBL" id="OLP87067.1"/>
    </source>
</evidence>
<dbReference type="EMBL" id="LSRX01000883">
    <property type="protein sequence ID" value="OLP87067.1"/>
    <property type="molecule type" value="Genomic_DNA"/>
</dbReference>
<accession>A0A1Q9CVY3</accession>
<dbReference type="AlphaFoldDB" id="A0A1Q9CVY3"/>
<evidence type="ECO:0000313" key="2">
    <source>
        <dbReference type="Proteomes" id="UP000186817"/>
    </source>
</evidence>
<dbReference type="Proteomes" id="UP000186817">
    <property type="component" value="Unassembled WGS sequence"/>
</dbReference>
<sequence length="474" mass="52493">MVGGLALEDGRLDVVEQLASAALPEGAVLTYVAQWLGGTVLVTTEGAGSEYDLLFGDGPVVCMLQLGVVSDGAGNSSPHFRCKRKRDQMDPGSPSQDMTAIAKYEVLSAFADGRAHELAEILEAARLPGHAYFTDGWHLSDQGMRAACDAQLADLAEGFDLIVSDSTLCVVEKEEAKQVKGGDGGRLVNSLVPAPVHPAWGKGFYRGGFCRHLWKILENKPGEDRASRLLLTLAFWSYATVGNDCLNEWCSPEELRHEMQHMRQAYEEEGVQIHVLDVVMTGFPASSQPLSDEPLPHTHINAEAFEALGFGQRERPRGRDLYHHMQRGRHWLDRPSEVEPLLQRAGQRAAEADGRFSTMEVRILPATAPPVVSYRETYVQATERPLTLWSSLFVVVQLVDYVLRRKASTKALTNRIINLMSRIRWLLTSTCACLALFRLIARWKERRSRGKAVISDVLGVQSSQREAGALPFEF</sequence>
<comment type="caution">
    <text evidence="1">The sequence shown here is derived from an EMBL/GenBank/DDBJ whole genome shotgun (WGS) entry which is preliminary data.</text>
</comment>
<keyword evidence="2" id="KW-1185">Reference proteome</keyword>
<gene>
    <name evidence="1" type="ORF">AK812_SmicGene31759</name>
</gene>
<dbReference type="OrthoDB" id="424156at2759"/>